<evidence type="ECO:0000256" key="5">
    <source>
        <dbReference type="ARBA" id="ARBA00014116"/>
    </source>
</evidence>
<evidence type="ECO:0000256" key="2">
    <source>
        <dbReference type="ARBA" id="ARBA00004371"/>
    </source>
</evidence>
<evidence type="ECO:0000256" key="22">
    <source>
        <dbReference type="SAM" id="SignalP"/>
    </source>
</evidence>
<feature type="signal peptide" evidence="22">
    <location>
        <begin position="1"/>
        <end position="21"/>
    </location>
</feature>
<feature type="region of interest" description="Disordered" evidence="21">
    <location>
        <begin position="25"/>
        <end position="44"/>
    </location>
</feature>
<dbReference type="InterPro" id="IPR007484">
    <property type="entry name" value="Peptidase_M28"/>
</dbReference>
<dbReference type="SUPFAM" id="SSF53187">
    <property type="entry name" value="Zn-dependent exopeptidases"/>
    <property type="match status" value="1"/>
</dbReference>
<dbReference type="Pfam" id="PF04389">
    <property type="entry name" value="Peptidase_M28"/>
    <property type="match status" value="1"/>
</dbReference>
<keyword evidence="18" id="KW-0458">Lysosome</keyword>
<evidence type="ECO:0000259" key="23">
    <source>
        <dbReference type="Pfam" id="PF04389"/>
    </source>
</evidence>
<evidence type="ECO:0000256" key="21">
    <source>
        <dbReference type="SAM" id="MobiDB-lite"/>
    </source>
</evidence>
<dbReference type="GO" id="GO:0005576">
    <property type="term" value="C:extracellular region"/>
    <property type="evidence" value="ECO:0007669"/>
    <property type="project" value="UniProtKB-SubCell"/>
</dbReference>
<evidence type="ECO:0000256" key="15">
    <source>
        <dbReference type="ARBA" id="ARBA00023049"/>
    </source>
</evidence>
<organism evidence="24 25">
    <name type="scientific">Paracidobacterium acidisoli</name>
    <dbReference type="NCBI Taxonomy" id="2303751"/>
    <lineage>
        <taxon>Bacteria</taxon>
        <taxon>Pseudomonadati</taxon>
        <taxon>Acidobacteriota</taxon>
        <taxon>Terriglobia</taxon>
        <taxon>Terriglobales</taxon>
        <taxon>Acidobacteriaceae</taxon>
        <taxon>Paracidobacterium</taxon>
    </lineage>
</organism>
<dbReference type="PANTHER" id="PTHR12053">
    <property type="entry name" value="PROTEASE FAMILY M28 PLASMA GLUTAMATE CARBOXYPEPTIDASE-RELATED"/>
    <property type="match status" value="1"/>
</dbReference>
<evidence type="ECO:0000256" key="12">
    <source>
        <dbReference type="ARBA" id="ARBA00022824"/>
    </source>
</evidence>
<evidence type="ECO:0000256" key="9">
    <source>
        <dbReference type="ARBA" id="ARBA00022723"/>
    </source>
</evidence>
<keyword evidence="6" id="KW-0964">Secreted</keyword>
<reference evidence="24 25" key="1">
    <citation type="submission" date="2018-08" db="EMBL/GenBank/DDBJ databases">
        <title>Acidipila sp. 4G-K13, an acidobacterium isolated from forest soil.</title>
        <authorList>
            <person name="Gao Z.-H."/>
            <person name="Qiu L.-H."/>
        </authorList>
    </citation>
    <scope>NUCLEOTIDE SEQUENCE [LARGE SCALE GENOMIC DNA]</scope>
    <source>
        <strain evidence="24 25">4G-K13</strain>
    </source>
</reference>
<dbReference type="OrthoDB" id="9769665at2"/>
<keyword evidence="15" id="KW-0482">Metalloprotease</keyword>
<dbReference type="RefSeq" id="WP_117300313.1">
    <property type="nucleotide sequence ID" value="NZ_QVQT02000004.1"/>
</dbReference>
<comment type="subunit">
    <text evidence="19">Homodimer. The monomeric form is inactive while the homodimer is active.</text>
</comment>
<dbReference type="AlphaFoldDB" id="A0A372IN82"/>
<dbReference type="GO" id="GO:0006508">
    <property type="term" value="P:proteolysis"/>
    <property type="evidence" value="ECO:0007669"/>
    <property type="project" value="UniProtKB-KW"/>
</dbReference>
<evidence type="ECO:0000256" key="1">
    <source>
        <dbReference type="ARBA" id="ARBA00004240"/>
    </source>
</evidence>
<name>A0A372IN82_9BACT</name>
<comment type="subcellular location">
    <subcellularLocation>
        <location evidence="1">Endoplasmic reticulum</location>
    </subcellularLocation>
    <subcellularLocation>
        <location evidence="3">Golgi apparatus</location>
    </subcellularLocation>
    <subcellularLocation>
        <location evidence="2">Lysosome</location>
    </subcellularLocation>
    <subcellularLocation>
        <location evidence="4">Secreted</location>
    </subcellularLocation>
</comment>
<evidence type="ECO:0000256" key="20">
    <source>
        <dbReference type="ARBA" id="ARBA00033328"/>
    </source>
</evidence>
<evidence type="ECO:0000256" key="4">
    <source>
        <dbReference type="ARBA" id="ARBA00004613"/>
    </source>
</evidence>
<keyword evidence="12" id="KW-0256">Endoplasmic reticulum</keyword>
<evidence type="ECO:0000256" key="10">
    <source>
        <dbReference type="ARBA" id="ARBA00022729"/>
    </source>
</evidence>
<dbReference type="Proteomes" id="UP000264702">
    <property type="component" value="Unassembled WGS sequence"/>
</dbReference>
<dbReference type="GO" id="GO:0005764">
    <property type="term" value="C:lysosome"/>
    <property type="evidence" value="ECO:0007669"/>
    <property type="project" value="UniProtKB-SubCell"/>
</dbReference>
<gene>
    <name evidence="24" type="ORF">D0Y96_12375</name>
</gene>
<comment type="caution">
    <text evidence="24">The sequence shown here is derived from an EMBL/GenBank/DDBJ whole genome shotgun (WGS) entry which is preliminary data.</text>
</comment>
<evidence type="ECO:0000256" key="8">
    <source>
        <dbReference type="ARBA" id="ARBA00022670"/>
    </source>
</evidence>
<evidence type="ECO:0000256" key="3">
    <source>
        <dbReference type="ARBA" id="ARBA00004555"/>
    </source>
</evidence>
<proteinExistence type="predicted"/>
<keyword evidence="17" id="KW-0325">Glycoprotein</keyword>
<keyword evidence="11 24" id="KW-0378">Hydrolase</keyword>
<evidence type="ECO:0000256" key="16">
    <source>
        <dbReference type="ARBA" id="ARBA00023145"/>
    </source>
</evidence>
<evidence type="ECO:0000313" key="24">
    <source>
        <dbReference type="EMBL" id="RFU16201.1"/>
    </source>
</evidence>
<keyword evidence="13" id="KW-0862">Zinc</keyword>
<accession>A0A372IN82</accession>
<keyword evidence="8" id="KW-0645">Protease</keyword>
<dbReference type="GO" id="GO:0070573">
    <property type="term" value="F:metallodipeptidase activity"/>
    <property type="evidence" value="ECO:0007669"/>
    <property type="project" value="InterPro"/>
</dbReference>
<keyword evidence="25" id="KW-1185">Reference proteome</keyword>
<dbReference type="GO" id="GO:0004180">
    <property type="term" value="F:carboxypeptidase activity"/>
    <property type="evidence" value="ECO:0007669"/>
    <property type="project" value="UniProtKB-KW"/>
</dbReference>
<evidence type="ECO:0000256" key="19">
    <source>
        <dbReference type="ARBA" id="ARBA00025833"/>
    </source>
</evidence>
<sequence>MIQRCKHSLVFLLLATLPAFAADKHKKSEPAPPAPEVAPWDQPQPAVENLDLGMYARIREEGFSHSHIMEYASALTDDIGPRLTGSPNMAKANAWTRDQLTAMGCANAHLEDWGDFGLGWQQLNTWVRMTSPDTAVFIAQATPWSPSTSGPVTAEAISVNIETEHDFEKYKGKLAGKIVLLGAMRDVPPVDKALFERYTAEELEKLAEYPASGNDAEDMQRRIRAYIQRSRLVDQVAQFLADEKAAAVIRPSRDAADGGGSGGTIFDDNGAALGRTPYLADHAVKVPVVVMAIESYGRVIRLLEQHVPVTIQMDVETKFTGDHEHGFDTIAEIPGTDPQLKDQVVMVGGHLDSWIAGTGATDNGAGTIVAMEVMRILNALGVHPRRTIRVALWSGEEEGLFGSRGYVRQHFGSAPPSITPDQLILPEFLRRASGPLELKPEQKLISGYFNVDNGSGKIRGVYLQQNAAVAPIFAQWIAPLKDLGVTTLTMRNTGGTDHLSFDAVGIPGFQFIQDPLDYESRTHHSNQDVFERLQPADLRQAAIVEAIFVYNAAMRDQMLPRKPLPHPEQQTTPLKDLFPGATEGNTGAVAANM</sequence>
<feature type="domain" description="Peptidase M28" evidence="23">
    <location>
        <begin position="329"/>
        <end position="542"/>
    </location>
</feature>
<protein>
    <recommendedName>
        <fullName evidence="5">Carboxypeptidase Q</fullName>
    </recommendedName>
    <alternativeName>
        <fullName evidence="20">Plasma glutamate carboxypeptidase</fullName>
    </alternativeName>
</protein>
<dbReference type="EMBL" id="QVQT01000004">
    <property type="protein sequence ID" value="RFU16201.1"/>
    <property type="molecule type" value="Genomic_DNA"/>
</dbReference>
<evidence type="ECO:0000256" key="13">
    <source>
        <dbReference type="ARBA" id="ARBA00022833"/>
    </source>
</evidence>
<dbReference type="InterPro" id="IPR039866">
    <property type="entry name" value="CPQ"/>
</dbReference>
<evidence type="ECO:0000256" key="17">
    <source>
        <dbReference type="ARBA" id="ARBA00023180"/>
    </source>
</evidence>
<keyword evidence="14" id="KW-0333">Golgi apparatus</keyword>
<evidence type="ECO:0000256" key="14">
    <source>
        <dbReference type="ARBA" id="ARBA00023034"/>
    </source>
</evidence>
<evidence type="ECO:0000256" key="7">
    <source>
        <dbReference type="ARBA" id="ARBA00022645"/>
    </source>
</evidence>
<keyword evidence="7" id="KW-0121">Carboxypeptidase</keyword>
<dbReference type="GO" id="GO:0046872">
    <property type="term" value="F:metal ion binding"/>
    <property type="evidence" value="ECO:0007669"/>
    <property type="project" value="UniProtKB-KW"/>
</dbReference>
<keyword evidence="9" id="KW-0479">Metal-binding</keyword>
<keyword evidence="10 22" id="KW-0732">Signal</keyword>
<feature type="chain" id="PRO_5016811510" description="Carboxypeptidase Q" evidence="22">
    <location>
        <begin position="22"/>
        <end position="593"/>
    </location>
</feature>
<feature type="region of interest" description="Disordered" evidence="21">
    <location>
        <begin position="560"/>
        <end position="593"/>
    </location>
</feature>
<dbReference type="Gene3D" id="3.40.630.10">
    <property type="entry name" value="Zn peptidases"/>
    <property type="match status" value="2"/>
</dbReference>
<evidence type="ECO:0000256" key="18">
    <source>
        <dbReference type="ARBA" id="ARBA00023228"/>
    </source>
</evidence>
<evidence type="ECO:0000256" key="11">
    <source>
        <dbReference type="ARBA" id="ARBA00022801"/>
    </source>
</evidence>
<evidence type="ECO:0000256" key="6">
    <source>
        <dbReference type="ARBA" id="ARBA00022525"/>
    </source>
</evidence>
<dbReference type="PANTHER" id="PTHR12053:SF3">
    <property type="entry name" value="CARBOXYPEPTIDASE Q"/>
    <property type="match status" value="1"/>
</dbReference>
<evidence type="ECO:0000313" key="25">
    <source>
        <dbReference type="Proteomes" id="UP000264702"/>
    </source>
</evidence>
<keyword evidence="16" id="KW-0865">Zymogen</keyword>